<accession>J9EFA0</accession>
<feature type="non-terminal residue" evidence="1">
    <location>
        <position position="64"/>
    </location>
</feature>
<evidence type="ECO:0000313" key="1">
    <source>
        <dbReference type="EMBL" id="EJW81116.1"/>
    </source>
</evidence>
<reference evidence="2" key="1">
    <citation type="submission" date="2012-08" db="EMBL/GenBank/DDBJ databases">
        <title>The Genome Sequence of Wuchereria bancrofti.</title>
        <authorList>
            <person name="Nutman T.B."/>
            <person name="Fink D.L."/>
            <person name="Russ C."/>
            <person name="Young S."/>
            <person name="Zeng Q."/>
            <person name="Koehrsen M."/>
            <person name="Alvarado L."/>
            <person name="Berlin A."/>
            <person name="Chapman S.B."/>
            <person name="Chen Z."/>
            <person name="Freedman E."/>
            <person name="Gellesch M."/>
            <person name="Goldberg J."/>
            <person name="Griggs A."/>
            <person name="Gujja S."/>
            <person name="Heilman E.R."/>
            <person name="Heiman D."/>
            <person name="Hepburn T."/>
            <person name="Howarth C."/>
            <person name="Jen D."/>
            <person name="Larson L."/>
            <person name="Lewis B."/>
            <person name="Mehta T."/>
            <person name="Park D."/>
            <person name="Pearson M."/>
            <person name="Roberts A."/>
            <person name="Saif S."/>
            <person name="Shea T."/>
            <person name="Shenoy N."/>
            <person name="Sisk P."/>
            <person name="Stolte C."/>
            <person name="Sykes S."/>
            <person name="Walk T."/>
            <person name="White J."/>
            <person name="Yandava C."/>
            <person name="Haas B."/>
            <person name="Henn M.R."/>
            <person name="Nusbaum C."/>
            <person name="Birren B."/>
        </authorList>
    </citation>
    <scope>NUCLEOTIDE SEQUENCE [LARGE SCALE GENOMIC DNA]</scope>
    <source>
        <strain evidence="2">NA</strain>
    </source>
</reference>
<dbReference type="AlphaFoldDB" id="J9EFA0"/>
<proteinExistence type="predicted"/>
<protein>
    <submittedName>
        <fullName evidence="1">Uncharacterized protein</fullName>
    </submittedName>
</protein>
<dbReference type="Proteomes" id="UP000004810">
    <property type="component" value="Unassembled WGS sequence"/>
</dbReference>
<name>J9EFA0_WUCBA</name>
<dbReference type="EMBL" id="ADBV01003912">
    <property type="protein sequence ID" value="EJW81116.1"/>
    <property type="molecule type" value="Genomic_DNA"/>
</dbReference>
<sequence length="64" mass="7336">MENTLQMKAIIQRSKQIQRKTEVRSLDKAADVSYISPQLATTCRYWRNVAHVPNTKKISGSNVM</sequence>
<comment type="caution">
    <text evidence="1">The sequence shown here is derived from an EMBL/GenBank/DDBJ whole genome shotgun (WGS) entry which is preliminary data.</text>
</comment>
<gene>
    <name evidence="1" type="ORF">WUBG_07975</name>
</gene>
<evidence type="ECO:0000313" key="2">
    <source>
        <dbReference type="Proteomes" id="UP000004810"/>
    </source>
</evidence>
<organism evidence="1 2">
    <name type="scientific">Wuchereria bancrofti</name>
    <dbReference type="NCBI Taxonomy" id="6293"/>
    <lineage>
        <taxon>Eukaryota</taxon>
        <taxon>Metazoa</taxon>
        <taxon>Ecdysozoa</taxon>
        <taxon>Nematoda</taxon>
        <taxon>Chromadorea</taxon>
        <taxon>Rhabditida</taxon>
        <taxon>Spirurina</taxon>
        <taxon>Spiruromorpha</taxon>
        <taxon>Filarioidea</taxon>
        <taxon>Onchocercidae</taxon>
        <taxon>Wuchereria</taxon>
    </lineage>
</organism>